<dbReference type="SUPFAM" id="SSF56112">
    <property type="entry name" value="Protein kinase-like (PK-like)"/>
    <property type="match status" value="1"/>
</dbReference>
<dbReference type="InterPro" id="IPR011009">
    <property type="entry name" value="Kinase-like_dom_sf"/>
</dbReference>
<organism evidence="2 3">
    <name type="scientific">Astrephomene gubernaculifera</name>
    <dbReference type="NCBI Taxonomy" id="47775"/>
    <lineage>
        <taxon>Eukaryota</taxon>
        <taxon>Viridiplantae</taxon>
        <taxon>Chlorophyta</taxon>
        <taxon>core chlorophytes</taxon>
        <taxon>Chlorophyceae</taxon>
        <taxon>CS clade</taxon>
        <taxon>Chlamydomonadales</taxon>
        <taxon>Astrephomenaceae</taxon>
        <taxon>Astrephomene</taxon>
    </lineage>
</organism>
<reference evidence="2 3" key="1">
    <citation type="journal article" date="2021" name="Sci. Rep.">
        <title>Genome sequencing of the multicellular alga Astrephomene provides insights into convergent evolution of germ-soma differentiation.</title>
        <authorList>
            <person name="Yamashita S."/>
            <person name="Yamamoto K."/>
            <person name="Matsuzaki R."/>
            <person name="Suzuki S."/>
            <person name="Yamaguchi H."/>
            <person name="Hirooka S."/>
            <person name="Minakuchi Y."/>
            <person name="Miyagishima S."/>
            <person name="Kawachi M."/>
            <person name="Toyoda A."/>
            <person name="Nozaki H."/>
        </authorList>
    </citation>
    <scope>NUCLEOTIDE SEQUENCE [LARGE SCALE GENOMIC DNA]</scope>
    <source>
        <strain evidence="2 3">NIES-4017</strain>
    </source>
</reference>
<evidence type="ECO:0000313" key="3">
    <source>
        <dbReference type="Proteomes" id="UP001054857"/>
    </source>
</evidence>
<dbReference type="Proteomes" id="UP001054857">
    <property type="component" value="Unassembled WGS sequence"/>
</dbReference>
<feature type="compositionally biased region" description="Basic and acidic residues" evidence="1">
    <location>
        <begin position="1"/>
        <end position="14"/>
    </location>
</feature>
<gene>
    <name evidence="2" type="ORF">Agub_g4326</name>
</gene>
<comment type="caution">
    <text evidence="2">The sequence shown here is derived from an EMBL/GenBank/DDBJ whole genome shotgun (WGS) entry which is preliminary data.</text>
</comment>
<dbReference type="AlphaFoldDB" id="A0AAD3HJ48"/>
<protein>
    <submittedName>
        <fullName evidence="2">Uncharacterized protein</fullName>
    </submittedName>
</protein>
<keyword evidence="3" id="KW-1185">Reference proteome</keyword>
<evidence type="ECO:0000313" key="2">
    <source>
        <dbReference type="EMBL" id="GFR43264.1"/>
    </source>
</evidence>
<sequence>RGQKSAHEERKQAPKELSASDTSSSSTCESVAGSRPELEVILSRFTTDSALQHFLSSRRPSLPRLVASSAEPSLGIISNILSSSVIRGLPAVVAESPLRATTLSDLVGSVSSTYWVAQGGQGTVLVAKWQNGSNKVAVKWLVADAAEVPAALLEGFLSKTLSHPHLLRT</sequence>
<feature type="non-terminal residue" evidence="2">
    <location>
        <position position="169"/>
    </location>
</feature>
<proteinExistence type="predicted"/>
<feature type="compositionally biased region" description="Low complexity" evidence="1">
    <location>
        <begin position="19"/>
        <end position="31"/>
    </location>
</feature>
<name>A0AAD3HJ48_9CHLO</name>
<dbReference type="EMBL" id="BMAR01000005">
    <property type="protein sequence ID" value="GFR43264.1"/>
    <property type="molecule type" value="Genomic_DNA"/>
</dbReference>
<evidence type="ECO:0000256" key="1">
    <source>
        <dbReference type="SAM" id="MobiDB-lite"/>
    </source>
</evidence>
<accession>A0AAD3HJ48</accession>
<feature type="region of interest" description="Disordered" evidence="1">
    <location>
        <begin position="1"/>
        <end position="31"/>
    </location>
</feature>
<feature type="non-terminal residue" evidence="2">
    <location>
        <position position="1"/>
    </location>
</feature>